<dbReference type="Proteomes" id="UP000828251">
    <property type="component" value="Unassembled WGS sequence"/>
</dbReference>
<evidence type="ECO:0000313" key="1">
    <source>
        <dbReference type="EMBL" id="KAH1121249.1"/>
    </source>
</evidence>
<reference evidence="1 2" key="1">
    <citation type="journal article" date="2021" name="Plant Biotechnol. J.">
        <title>Multi-omics assisted identification of the key and species-specific regulatory components of drought-tolerant mechanisms in Gossypium stocksii.</title>
        <authorList>
            <person name="Yu D."/>
            <person name="Ke L."/>
            <person name="Zhang D."/>
            <person name="Wu Y."/>
            <person name="Sun Y."/>
            <person name="Mei J."/>
            <person name="Sun J."/>
            <person name="Sun Y."/>
        </authorList>
    </citation>
    <scope>NUCLEOTIDE SEQUENCE [LARGE SCALE GENOMIC DNA]</scope>
    <source>
        <strain evidence="2">cv. E1</strain>
        <tissue evidence="1">Leaf</tissue>
    </source>
</reference>
<accession>A0A9D4AHM7</accession>
<organism evidence="1 2">
    <name type="scientific">Gossypium stocksii</name>
    <dbReference type="NCBI Taxonomy" id="47602"/>
    <lineage>
        <taxon>Eukaryota</taxon>
        <taxon>Viridiplantae</taxon>
        <taxon>Streptophyta</taxon>
        <taxon>Embryophyta</taxon>
        <taxon>Tracheophyta</taxon>
        <taxon>Spermatophyta</taxon>
        <taxon>Magnoliopsida</taxon>
        <taxon>eudicotyledons</taxon>
        <taxon>Gunneridae</taxon>
        <taxon>Pentapetalae</taxon>
        <taxon>rosids</taxon>
        <taxon>malvids</taxon>
        <taxon>Malvales</taxon>
        <taxon>Malvaceae</taxon>
        <taxon>Malvoideae</taxon>
        <taxon>Gossypium</taxon>
    </lineage>
</organism>
<evidence type="ECO:0000313" key="2">
    <source>
        <dbReference type="Proteomes" id="UP000828251"/>
    </source>
</evidence>
<protein>
    <submittedName>
        <fullName evidence="1">Uncharacterized protein</fullName>
    </submittedName>
</protein>
<dbReference type="AlphaFoldDB" id="A0A9D4AHM7"/>
<name>A0A9D4AHM7_9ROSI</name>
<proteinExistence type="predicted"/>
<dbReference type="OrthoDB" id="960611at2759"/>
<dbReference type="EMBL" id="JAIQCV010000002">
    <property type="protein sequence ID" value="KAH1121249.1"/>
    <property type="molecule type" value="Genomic_DNA"/>
</dbReference>
<sequence>MIWSLIRVDDKHVFVNQLQMMEDRILQCHICNLPNPSSPLIETYSRVVAFFT</sequence>
<gene>
    <name evidence="1" type="ORF">J1N35_004409</name>
</gene>
<keyword evidence="2" id="KW-1185">Reference proteome</keyword>
<comment type="caution">
    <text evidence="1">The sequence shown here is derived from an EMBL/GenBank/DDBJ whole genome shotgun (WGS) entry which is preliminary data.</text>
</comment>